<keyword evidence="1" id="KW-0175">Coiled coil</keyword>
<proteinExistence type="predicted"/>
<feature type="compositionally biased region" description="Basic and acidic residues" evidence="2">
    <location>
        <begin position="599"/>
        <end position="611"/>
    </location>
</feature>
<name>A0ABY0HI42_9PEZI</name>
<feature type="compositionally biased region" description="Polar residues" evidence="2">
    <location>
        <begin position="134"/>
        <end position="146"/>
    </location>
</feature>
<evidence type="ECO:0000256" key="2">
    <source>
        <dbReference type="SAM" id="MobiDB-lite"/>
    </source>
</evidence>
<feature type="compositionally biased region" description="Low complexity" evidence="2">
    <location>
        <begin position="946"/>
        <end position="958"/>
    </location>
</feature>
<feature type="coiled-coil region" evidence="1">
    <location>
        <begin position="187"/>
        <end position="252"/>
    </location>
</feature>
<feature type="compositionally biased region" description="Polar residues" evidence="2">
    <location>
        <begin position="720"/>
        <end position="739"/>
    </location>
</feature>
<gene>
    <name evidence="3" type="ORF">DL762_001262</name>
</gene>
<protein>
    <recommendedName>
        <fullName evidence="5">Centrosomin N-terminal motif 1 domain-containing protein</fullName>
    </recommendedName>
</protein>
<keyword evidence="4" id="KW-1185">Reference proteome</keyword>
<feature type="compositionally biased region" description="Polar residues" evidence="2">
    <location>
        <begin position="771"/>
        <end position="791"/>
    </location>
</feature>
<feature type="compositionally biased region" description="Basic and acidic residues" evidence="2">
    <location>
        <begin position="1"/>
        <end position="15"/>
    </location>
</feature>
<feature type="compositionally biased region" description="Basic and acidic residues" evidence="2">
    <location>
        <begin position="485"/>
        <end position="494"/>
    </location>
</feature>
<organism evidence="3 4">
    <name type="scientific">Monosporascus cannonballus</name>
    <dbReference type="NCBI Taxonomy" id="155416"/>
    <lineage>
        <taxon>Eukaryota</taxon>
        <taxon>Fungi</taxon>
        <taxon>Dikarya</taxon>
        <taxon>Ascomycota</taxon>
        <taxon>Pezizomycotina</taxon>
        <taxon>Sordariomycetes</taxon>
        <taxon>Xylariomycetidae</taxon>
        <taxon>Xylariales</taxon>
        <taxon>Xylariales incertae sedis</taxon>
        <taxon>Monosporascus</taxon>
    </lineage>
</organism>
<feature type="compositionally biased region" description="Low complexity" evidence="2">
    <location>
        <begin position="37"/>
        <end position="46"/>
    </location>
</feature>
<sequence length="978" mass="106147">MDGTAREKEPRERLRQSQYSRAPSRAGTVSSLNTHMTSKSTSSSASQLPKAAPPASRSTNRQGQANSGRASAISRPSSRLSKEVDGEPCPLRLPVSSFLQEKLEQERRAEGVRAAKKMGMDLSASTGDIRDRGMQSSPVKRSSTATGRRPRSNTEDEGADNSSMGLLEMEKAICTLHKQNFDLKLELYHRRERQDALEEKVERLEAENAEVRAFRDKLAAAAEEKKRQDNAIKEAVALIVRLESTIKELCHEKETVRQVEDDGSYRGSRTDEYDPHDDSGVALTPKVQGHDSFQFTPDARSLERVPSFLSEQSEQTENLRNMVLGVRSNLAHTRKVSESSADASVNNAAASPSVSVLSESSFASIYGSRNRRNKDSTGTPGPDMTQLGVISTPLKAKSEQGWASQKSVAANQAARGISQGGVSLRTHAQSSNRVLDITSPLQKIERLGKQFPTALDVPRPSTSCGTRATPTTPPVWSTRPSHVNPRQDKRDTLHRVITSGPTNKELANSHALPPTPDTVTSSTLRRHKSSSQESLDVPSELLPQDSFPAVPERSDVCTVSNSYRHSPRKTEVPTQRASTTAFTSRKGLPVSPDNTDSLSKPDKQAPRDLPARPRSAGVTTNLRQCTNSWVSDSDSDGGVDAHSEESTFDYWMRESVRPDKGVEDGSAQNKAGPSPSPDLFSLPAGIGGLGMEDIFDALRGNGFLGSPVPALKREPVKETITSFQNRQTARFQPQEINQSPPAPSRRSSLHARTSSASAVPPVPGKLKKSTVRGSSITRAAQAKGRSNSIDSAVQMHPTKVQFERPEVPGLGRRNQYPPLSGQAPRRSLGLNTFFRRSGSETHGTPSSATEATFPPHISQLPSHLHSQFALRAARRSVPPPPTRPWAFRPPAPLQDGDLQSATPPPILRNRGPPQGQHGGQADPLPTEQKDTLVACDEVPTARTGSNDANAVSANAAQNTGRRKWLGLGRMSSLKNRTN</sequence>
<feature type="compositionally biased region" description="Pro residues" evidence="2">
    <location>
        <begin position="877"/>
        <end position="892"/>
    </location>
</feature>
<feature type="compositionally biased region" description="Polar residues" evidence="2">
    <location>
        <begin position="572"/>
        <end position="583"/>
    </location>
</feature>
<evidence type="ECO:0000313" key="4">
    <source>
        <dbReference type="Proteomes" id="UP000294003"/>
    </source>
</evidence>
<dbReference type="Proteomes" id="UP000294003">
    <property type="component" value="Unassembled WGS sequence"/>
</dbReference>
<reference evidence="3 4" key="1">
    <citation type="submission" date="2018-06" db="EMBL/GenBank/DDBJ databases">
        <title>Complete Genomes of Monosporascus.</title>
        <authorList>
            <person name="Robinson A.J."/>
            <person name="Natvig D.O."/>
        </authorList>
    </citation>
    <scope>NUCLEOTIDE SEQUENCE [LARGE SCALE GENOMIC DNA]</scope>
    <source>
        <strain evidence="3 4">CBS 609.92</strain>
    </source>
</reference>
<accession>A0ABY0HI42</accession>
<feature type="compositionally biased region" description="Low complexity" evidence="2">
    <location>
        <begin position="628"/>
        <end position="638"/>
    </location>
</feature>
<evidence type="ECO:0000313" key="3">
    <source>
        <dbReference type="EMBL" id="RYO93135.1"/>
    </source>
</evidence>
<feature type="compositionally biased region" description="Basic and acidic residues" evidence="2">
    <location>
        <begin position="639"/>
        <end position="663"/>
    </location>
</feature>
<feature type="region of interest" description="Disordered" evidence="2">
    <location>
        <begin position="1"/>
        <end position="163"/>
    </location>
</feature>
<feature type="region of interest" description="Disordered" evidence="2">
    <location>
        <begin position="257"/>
        <end position="281"/>
    </location>
</feature>
<feature type="region of interest" description="Disordered" evidence="2">
    <location>
        <begin position="452"/>
        <end position="679"/>
    </location>
</feature>
<feature type="region of interest" description="Disordered" evidence="2">
    <location>
        <begin position="875"/>
        <end position="978"/>
    </location>
</feature>
<feature type="compositionally biased region" description="Basic and acidic residues" evidence="2">
    <location>
        <begin position="101"/>
        <end position="113"/>
    </location>
</feature>
<feature type="compositionally biased region" description="Polar residues" evidence="2">
    <location>
        <begin position="617"/>
        <end position="627"/>
    </location>
</feature>
<dbReference type="EMBL" id="QJNS01000020">
    <property type="protein sequence ID" value="RYO93135.1"/>
    <property type="molecule type" value="Genomic_DNA"/>
</dbReference>
<feature type="compositionally biased region" description="Polar residues" evidence="2">
    <location>
        <begin position="460"/>
        <end position="481"/>
    </location>
</feature>
<comment type="caution">
    <text evidence="3">The sequence shown here is derived from an EMBL/GenBank/DDBJ whole genome shotgun (WGS) entry which is preliminary data.</text>
</comment>
<evidence type="ECO:0000256" key="1">
    <source>
        <dbReference type="SAM" id="Coils"/>
    </source>
</evidence>
<evidence type="ECO:0008006" key="5">
    <source>
        <dbReference type="Google" id="ProtNLM"/>
    </source>
</evidence>
<feature type="region of interest" description="Disordered" evidence="2">
    <location>
        <begin position="367"/>
        <end position="387"/>
    </location>
</feature>
<feature type="compositionally biased region" description="Polar residues" evidence="2">
    <location>
        <begin position="840"/>
        <end position="850"/>
    </location>
</feature>
<feature type="region of interest" description="Disordered" evidence="2">
    <location>
        <begin position="720"/>
        <end position="859"/>
    </location>
</feature>
<feature type="compositionally biased region" description="Basic and acidic residues" evidence="2">
    <location>
        <begin position="257"/>
        <end position="279"/>
    </location>
</feature>
<feature type="compositionally biased region" description="Polar residues" evidence="2">
    <location>
        <begin position="56"/>
        <end position="79"/>
    </location>
</feature>
<feature type="compositionally biased region" description="Polar residues" evidence="2">
    <location>
        <begin position="16"/>
        <end position="36"/>
    </location>
</feature>